<organism evidence="1 2">
    <name type="scientific">Coemansia furcata</name>
    <dbReference type="NCBI Taxonomy" id="417177"/>
    <lineage>
        <taxon>Eukaryota</taxon>
        <taxon>Fungi</taxon>
        <taxon>Fungi incertae sedis</taxon>
        <taxon>Zoopagomycota</taxon>
        <taxon>Kickxellomycotina</taxon>
        <taxon>Kickxellomycetes</taxon>
        <taxon>Kickxellales</taxon>
        <taxon>Kickxellaceae</taxon>
        <taxon>Coemansia</taxon>
    </lineage>
</organism>
<keyword evidence="2" id="KW-1185">Reference proteome</keyword>
<gene>
    <name evidence="1" type="ORF">H4S07_005329</name>
</gene>
<dbReference type="EMBL" id="JANBUP010002566">
    <property type="protein sequence ID" value="KAJ2799842.1"/>
    <property type="molecule type" value="Genomic_DNA"/>
</dbReference>
<sequence>PSVIQTSSTGGAHAYTEKCAEIERQFLKMTSNSTDDGGPWTPLTALSKPYPITVEGHAEKQFCFRITFYAPASPATAFDLLANVLRRPEWDELTETTEIVQGLGHGDSINYVKMKAIWPTAARDSLLISHIASRGDEGFLNVGQSIEDSRIPEKQAEGIVRMEATLAGQLVTGVSQDDRAKLGLEGENWCKVVQIADGDMKGWIPKSVIRFIATQAFPRSLTKVCKQLAKTPSRNESLLLRDLWATPVSKRMDDLRTGYVDEKPPRAVIASSRAATPTAKPDTGIVHVRRTRWVVWARLIMRYATPAIIAALTSLLFNFFMKRRRG</sequence>
<accession>A0ACC1L2X2</accession>
<name>A0ACC1L2X2_9FUNG</name>
<evidence type="ECO:0000313" key="1">
    <source>
        <dbReference type="EMBL" id="KAJ2799842.1"/>
    </source>
</evidence>
<evidence type="ECO:0000313" key="2">
    <source>
        <dbReference type="Proteomes" id="UP001140096"/>
    </source>
</evidence>
<comment type="caution">
    <text evidence="1">The sequence shown here is derived from an EMBL/GenBank/DDBJ whole genome shotgun (WGS) entry which is preliminary data.</text>
</comment>
<protein>
    <submittedName>
        <fullName evidence="1">Uncharacterized protein</fullName>
    </submittedName>
</protein>
<reference evidence="1" key="1">
    <citation type="submission" date="2022-07" db="EMBL/GenBank/DDBJ databases">
        <title>Phylogenomic reconstructions and comparative analyses of Kickxellomycotina fungi.</title>
        <authorList>
            <person name="Reynolds N.K."/>
            <person name="Stajich J.E."/>
            <person name="Barry K."/>
            <person name="Grigoriev I.V."/>
            <person name="Crous P."/>
            <person name="Smith M.E."/>
        </authorList>
    </citation>
    <scope>NUCLEOTIDE SEQUENCE</scope>
    <source>
        <strain evidence="1">CBS 102833</strain>
    </source>
</reference>
<proteinExistence type="predicted"/>
<feature type="non-terminal residue" evidence="1">
    <location>
        <position position="1"/>
    </location>
</feature>
<dbReference type="Proteomes" id="UP001140096">
    <property type="component" value="Unassembled WGS sequence"/>
</dbReference>